<dbReference type="SUPFAM" id="SSF50978">
    <property type="entry name" value="WD40 repeat-like"/>
    <property type="match status" value="1"/>
</dbReference>
<dbReference type="SUPFAM" id="SSF82866">
    <property type="entry name" value="Multidrug efflux transporter AcrB transmembrane domain"/>
    <property type="match status" value="1"/>
</dbReference>
<evidence type="ECO:0000256" key="15">
    <source>
        <dbReference type="ARBA" id="ARBA00023136"/>
    </source>
</evidence>
<dbReference type="GO" id="GO:0032933">
    <property type="term" value="P:SREBP signaling pathway"/>
    <property type="evidence" value="ECO:0007669"/>
    <property type="project" value="InterPro"/>
</dbReference>
<reference evidence="25" key="1">
    <citation type="submission" date="2020-07" db="EMBL/GenBank/DDBJ databases">
        <title>Multicomponent nature underlies the extraordinary mechanical properties of spider dragline silk.</title>
        <authorList>
            <person name="Kono N."/>
            <person name="Nakamura H."/>
            <person name="Mori M."/>
            <person name="Yoshida Y."/>
            <person name="Ohtoshi R."/>
            <person name="Malay A.D."/>
            <person name="Moran D.A.P."/>
            <person name="Tomita M."/>
            <person name="Numata K."/>
            <person name="Arakawa K."/>
        </authorList>
    </citation>
    <scope>NUCLEOTIDE SEQUENCE</scope>
</reference>
<dbReference type="Pfam" id="PF24017">
    <property type="entry name" value="Beta-prop_SCAP"/>
    <property type="match status" value="1"/>
</dbReference>
<dbReference type="GO" id="GO:0008203">
    <property type="term" value="P:cholesterol metabolic process"/>
    <property type="evidence" value="ECO:0007669"/>
    <property type="project" value="UniProtKB-KW"/>
</dbReference>
<dbReference type="InterPro" id="IPR015943">
    <property type="entry name" value="WD40/YVTN_repeat-like_dom_sf"/>
</dbReference>
<keyword evidence="14" id="KW-0446">Lipid-binding</keyword>
<keyword evidence="16" id="KW-1207">Sterol metabolism</keyword>
<evidence type="ECO:0000256" key="22">
    <source>
        <dbReference type="SAM" id="MobiDB-lite"/>
    </source>
</evidence>
<dbReference type="PROSITE" id="PS50156">
    <property type="entry name" value="SSD"/>
    <property type="match status" value="1"/>
</dbReference>
<comment type="function">
    <text evidence="20">Escort protein required for cholesterol as well as lipid homeostasis. Regulates export of the SCAP-SREBP complex from the endoplasmic reticulum to the Golgi upon low cholesterol, thereby regulating the processing of sterol regulatory element-binding proteins (SREBPs) SREBF1/SREBP1 and SREBF2/SREBP2. At high sterol concentrations, formation of a ternary complex with INSIG (INSIG1 or INSIG2) leads to mask the ER export signal in SCAP, promoting retention of the complex in the endoplasmic reticulum. Low sterol concentrations trigger release of INSIG, a conformational change in the SSD domain of SCAP, unmasking of the ER export signal, promoting recruitment into COPII-coated vesicles and transport of the SCAP-SREBP to the Golgi: in the Golgi, SREBPs are then processed, releasing the transcription factor fragment of SREBPs from the membrane, its import into the nucleus and up-regulation of LDLR, INSIG1 and the mevalonate pathway. Binds cholesterol via its SSD domain.</text>
</comment>
<evidence type="ECO:0000256" key="14">
    <source>
        <dbReference type="ARBA" id="ARBA00023121"/>
    </source>
</evidence>
<comment type="caution">
    <text evidence="25">The sequence shown here is derived from an EMBL/GenBank/DDBJ whole genome shotgun (WGS) entry which is preliminary data.</text>
</comment>
<dbReference type="EMBL" id="BMAO01020526">
    <property type="protein sequence ID" value="GFQ68020.1"/>
    <property type="molecule type" value="Genomic_DNA"/>
</dbReference>
<evidence type="ECO:0000256" key="6">
    <source>
        <dbReference type="ARBA" id="ARBA00022548"/>
    </source>
</evidence>
<feature type="repeat" description="WD" evidence="21">
    <location>
        <begin position="1121"/>
        <end position="1163"/>
    </location>
</feature>
<keyword evidence="19" id="KW-0968">Cytoplasmic vesicle</keyword>
<dbReference type="GO" id="GO:0000139">
    <property type="term" value="C:Golgi membrane"/>
    <property type="evidence" value="ECO:0007669"/>
    <property type="project" value="UniProtKB-SubCell"/>
</dbReference>
<feature type="transmembrane region" description="Helical" evidence="23">
    <location>
        <begin position="724"/>
        <end position="746"/>
    </location>
</feature>
<evidence type="ECO:0000256" key="19">
    <source>
        <dbReference type="ARBA" id="ARBA00023329"/>
    </source>
</evidence>
<gene>
    <name evidence="25" type="primary">Scap</name>
    <name evidence="25" type="ORF">TNCT_1921</name>
</gene>
<evidence type="ECO:0000256" key="17">
    <source>
        <dbReference type="ARBA" id="ARBA00023180"/>
    </source>
</evidence>
<dbReference type="Proteomes" id="UP000887116">
    <property type="component" value="Unassembled WGS sequence"/>
</dbReference>
<name>A0A8X6F0Y8_TRICU</name>
<feature type="compositionally biased region" description="Low complexity" evidence="22">
    <location>
        <begin position="847"/>
        <end position="865"/>
    </location>
</feature>
<evidence type="ECO:0000256" key="16">
    <source>
        <dbReference type="ARBA" id="ARBA00023166"/>
    </source>
</evidence>
<evidence type="ECO:0000256" key="4">
    <source>
        <dbReference type="ARBA" id="ARBA00007410"/>
    </source>
</evidence>
<comment type="subcellular location">
    <subcellularLocation>
        <location evidence="2">Cytoplasmic vesicle</location>
        <location evidence="2">COPII-coated vesicle membrane</location>
        <topology evidence="2">Multi-pass membrane protein</topology>
    </subcellularLocation>
    <subcellularLocation>
        <location evidence="1">Endoplasmic reticulum membrane</location>
        <topology evidence="1">Multi-pass membrane protein</topology>
    </subcellularLocation>
    <subcellularLocation>
        <location evidence="3">Golgi apparatus membrane</location>
        <topology evidence="3">Multi-pass membrane protein</topology>
    </subcellularLocation>
</comment>
<evidence type="ECO:0000313" key="26">
    <source>
        <dbReference type="Proteomes" id="UP000887116"/>
    </source>
</evidence>
<keyword evidence="18" id="KW-0753">Steroid metabolism</keyword>
<dbReference type="InterPro" id="IPR053958">
    <property type="entry name" value="HMGCR/SNAP/NPC1-like_SSD"/>
</dbReference>
<feature type="transmembrane region" description="Helical" evidence="23">
    <location>
        <begin position="294"/>
        <end position="313"/>
    </location>
</feature>
<evidence type="ECO:0000256" key="7">
    <source>
        <dbReference type="ARBA" id="ARBA00022574"/>
    </source>
</evidence>
<evidence type="ECO:0000256" key="1">
    <source>
        <dbReference type="ARBA" id="ARBA00004477"/>
    </source>
</evidence>
<dbReference type="InterPro" id="IPR057042">
    <property type="entry name" value="Beta-prop_SCAP"/>
</dbReference>
<dbReference type="InterPro" id="IPR030225">
    <property type="entry name" value="SCAP"/>
</dbReference>
<feature type="domain" description="SSD" evidence="24">
    <location>
        <begin position="296"/>
        <end position="454"/>
    </location>
</feature>
<keyword evidence="12" id="KW-0333">Golgi apparatus</keyword>
<keyword evidence="10" id="KW-0256">Endoplasmic reticulum</keyword>
<feature type="transmembrane region" description="Helical" evidence="23">
    <location>
        <begin position="363"/>
        <end position="387"/>
    </location>
</feature>
<dbReference type="InterPro" id="IPR001680">
    <property type="entry name" value="WD40_rpt"/>
</dbReference>
<feature type="repeat" description="WD" evidence="21">
    <location>
        <begin position="792"/>
        <end position="831"/>
    </location>
</feature>
<dbReference type="OrthoDB" id="361494at2759"/>
<dbReference type="GO" id="GO:0005789">
    <property type="term" value="C:endoplasmic reticulum membrane"/>
    <property type="evidence" value="ECO:0007669"/>
    <property type="project" value="UniProtKB-SubCell"/>
</dbReference>
<evidence type="ECO:0000256" key="21">
    <source>
        <dbReference type="PROSITE-ProRule" id="PRU00221"/>
    </source>
</evidence>
<dbReference type="InterPro" id="IPR036322">
    <property type="entry name" value="WD40_repeat_dom_sf"/>
</dbReference>
<feature type="transmembrane region" description="Helical" evidence="23">
    <location>
        <begin position="325"/>
        <end position="351"/>
    </location>
</feature>
<evidence type="ECO:0000256" key="13">
    <source>
        <dbReference type="ARBA" id="ARBA00023098"/>
    </source>
</evidence>
<keyword evidence="13" id="KW-0443">Lipid metabolism</keyword>
<evidence type="ECO:0000256" key="20">
    <source>
        <dbReference type="ARBA" id="ARBA00045958"/>
    </source>
</evidence>
<proteinExistence type="inferred from homology"/>
<keyword evidence="7 21" id="KW-0853">WD repeat</keyword>
<keyword evidence="17" id="KW-0325">Glycoprotein</keyword>
<keyword evidence="26" id="KW-1185">Reference proteome</keyword>
<dbReference type="InterPro" id="IPR000731">
    <property type="entry name" value="SSD"/>
</dbReference>
<dbReference type="PROSITE" id="PS00678">
    <property type="entry name" value="WD_REPEATS_1"/>
    <property type="match status" value="1"/>
</dbReference>
<dbReference type="InterPro" id="IPR019775">
    <property type="entry name" value="WD40_repeat_CS"/>
</dbReference>
<dbReference type="Pfam" id="PF24006">
    <property type="entry name" value="SCAP_N"/>
    <property type="match status" value="1"/>
</dbReference>
<dbReference type="PROSITE" id="PS50082">
    <property type="entry name" value="WD_REPEATS_2"/>
    <property type="match status" value="2"/>
</dbReference>
<feature type="region of interest" description="Disordered" evidence="22">
    <location>
        <begin position="841"/>
        <end position="865"/>
    </location>
</feature>
<dbReference type="Gene3D" id="1.20.1640.10">
    <property type="entry name" value="Multidrug efflux transporter AcrB transmembrane domain"/>
    <property type="match status" value="1"/>
</dbReference>
<keyword evidence="6" id="KW-0153">Cholesterol metabolism</keyword>
<dbReference type="Gene3D" id="2.130.10.10">
    <property type="entry name" value="YVTN repeat-like/Quinoprotein amine dehydrogenase"/>
    <property type="match status" value="1"/>
</dbReference>
<evidence type="ECO:0000313" key="25">
    <source>
        <dbReference type="EMBL" id="GFQ68020.1"/>
    </source>
</evidence>
<accession>A0A8X6F0Y8</accession>
<evidence type="ECO:0000256" key="18">
    <source>
        <dbReference type="ARBA" id="ARBA00023221"/>
    </source>
</evidence>
<dbReference type="GO" id="GO:0032934">
    <property type="term" value="F:sterol binding"/>
    <property type="evidence" value="ECO:0007669"/>
    <property type="project" value="InterPro"/>
</dbReference>
<dbReference type="PANTHER" id="PTHR46378">
    <property type="entry name" value="STEROL REGULATORY ELEMENT-BINDING PROTEIN CLEAVAGE-ACTIVATING PROTEIN"/>
    <property type="match status" value="1"/>
</dbReference>
<keyword evidence="11 23" id="KW-1133">Transmembrane helix</keyword>
<feature type="transmembrane region" description="Helical" evidence="23">
    <location>
        <begin position="432"/>
        <end position="454"/>
    </location>
</feature>
<feature type="transmembrane region" description="Helical" evidence="23">
    <location>
        <begin position="408"/>
        <end position="426"/>
    </location>
</feature>
<dbReference type="GO" id="GO:0045540">
    <property type="term" value="P:regulation of cholesterol biosynthetic process"/>
    <property type="evidence" value="ECO:0007669"/>
    <property type="project" value="TreeGrafter"/>
</dbReference>
<evidence type="ECO:0000259" key="24">
    <source>
        <dbReference type="PROSITE" id="PS50156"/>
    </source>
</evidence>
<evidence type="ECO:0000256" key="10">
    <source>
        <dbReference type="ARBA" id="ARBA00022824"/>
    </source>
</evidence>
<dbReference type="Pfam" id="PF12349">
    <property type="entry name" value="Sterol-sensing"/>
    <property type="match status" value="1"/>
</dbReference>
<dbReference type="GO" id="GO:0012507">
    <property type="term" value="C:ER to Golgi transport vesicle membrane"/>
    <property type="evidence" value="ECO:0007669"/>
    <property type="project" value="UniProtKB-SubCell"/>
</dbReference>
<evidence type="ECO:0000256" key="11">
    <source>
        <dbReference type="ARBA" id="ARBA00022989"/>
    </source>
</evidence>
<evidence type="ECO:0000256" key="9">
    <source>
        <dbReference type="ARBA" id="ARBA00022737"/>
    </source>
</evidence>
<keyword evidence="9" id="KW-0677">Repeat</keyword>
<feature type="transmembrane region" description="Helical" evidence="23">
    <location>
        <begin position="34"/>
        <end position="54"/>
    </location>
</feature>
<evidence type="ECO:0000256" key="2">
    <source>
        <dbReference type="ARBA" id="ARBA00004557"/>
    </source>
</evidence>
<comment type="similarity">
    <text evidence="4">Belongs to the WD repeat SCAP family.</text>
</comment>
<keyword evidence="8 23" id="KW-0812">Transmembrane</keyword>
<sequence>MDSTLRTKSYAADIHDKVARIYYSHGLFCSSHPYSVILITLCIFSLCCYPLLYLPLLGSSSQQFSTPVQGFVPPDIVLDAENYKFTGPRWFQGPPVSYIQQIVVKSAVSPWKSDLILTDAFRAPLSIAFQITEFLRNHQINQGTANHTSLVDLCLQVSEPVDKHVSDVLPHYDCLIISPSSIWKNDLLRFKNDPDIIKTIFAGKYSVDPSSFREVMFGVPFKETGIKKLFIRNRPRIITYAFTIAFQTYNAKYLKSLSDHFKSKFENHPYPENVTHNFEDSDIVHIQFQDLHTLVEFVPLAIAYVVLFLYIYFSVYKIELVKSKWALAISAVMTVVMSLLMSVGLCLWFGLNPTLSGSEILPYLIVVIGLENMLVLTKSVVSTPVHLDVKLRVAQGLSKEGWSITKNLLTELALLMVAFLTFVPKIQEFCLFAVVGLLTDFFLQLVFFATFLSVDIRRMEVTDLQRNCIREVTGIRNNQTSRTNGDQNMRNPPQTRLMPVNGGFTENVKSTNYATKIFAPPATPMLVKLPKRMKFIYFWARTRMVQRGLMVCLVMWIFLLVYSSGIVEKYTGSSNIVNDQVINPLISTISQKINASFPATTEEPDSKLWNCSDQIVKEFARNIDMRLKHQNLNVWQSLSPQHWTTLFGYYNISLSGRFISVLPPIHVSVAVDPKNVFELRNPGDMEISRKSYWQFLSSGEIKDGDIDDLLSRDLPYHPSSPGEVAIAIALAIPSLLFFIYLMVVLYRCMCSKHYAEWRTSWKNSAAIDGNRTGYSESAADANLVMETFPLKLYGHSQELEFISADDDIVVSSCLDGNINVWDAISGECRISMKRTKHGSKLQKRTSFKNSESFSSDSTYSSSPQSDNGDIMNFCTSCNLLTNQHSPLPPEPSSCFPKHFTFDKSQHDLDNDYTSKQKYDFSRFAVTCNHSLSNSSFEGIECHDTHSIAHEYQQNKEIKMEYCDKGTKIVHSSIPHQSIWCLDHFGSCIAIGCKSGRIELWNAFTGNLEYVYEECKMGVSAVCLTSDRLIAARVNGLLEYFAIERFINETLPSHLPHAGHAAPNSDTTFSSETIRCTWIQNVKAHSMTVSVLEVDGGLVVSGGYDRLVKVFKSDSAVCIYTLHGHTSPISVLNIDQFSPSSAASGCQDGLICLWDLMTGTCMYSLNGHHGSIMTILSTDIYMISQGTDNHICIWEKSQGHLLHSISLDFNLHSNIMLLTNNIMVTAKEDNLVLWDVNHGEALRMIMVGSGDHSTHVRLLRLSGQSVVCDYGPQIFIINFPAISDKSENCMMSFKGKK</sequence>
<evidence type="ECO:0000256" key="3">
    <source>
        <dbReference type="ARBA" id="ARBA00004653"/>
    </source>
</evidence>
<evidence type="ECO:0000256" key="12">
    <source>
        <dbReference type="ARBA" id="ARBA00023034"/>
    </source>
</evidence>
<dbReference type="PANTHER" id="PTHR46378:SF1">
    <property type="entry name" value="STEROL REGULATORY ELEMENT-BINDING PROTEIN CLEAVAGE-ACTIVATING PROTEIN"/>
    <property type="match status" value="1"/>
</dbReference>
<keyword evidence="15 23" id="KW-0472">Membrane</keyword>
<feature type="transmembrane region" description="Helical" evidence="23">
    <location>
        <begin position="548"/>
        <end position="567"/>
    </location>
</feature>
<dbReference type="InterPro" id="IPR057041">
    <property type="entry name" value="SCAP_N"/>
</dbReference>
<protein>
    <recommendedName>
        <fullName evidence="5">Sterol regulatory element-binding protein cleavage-activating protein</fullName>
    </recommendedName>
</protein>
<organism evidence="25 26">
    <name type="scientific">Trichonephila clavata</name>
    <name type="common">Joro spider</name>
    <name type="synonym">Nephila clavata</name>
    <dbReference type="NCBI Taxonomy" id="2740835"/>
    <lineage>
        <taxon>Eukaryota</taxon>
        <taxon>Metazoa</taxon>
        <taxon>Ecdysozoa</taxon>
        <taxon>Arthropoda</taxon>
        <taxon>Chelicerata</taxon>
        <taxon>Arachnida</taxon>
        <taxon>Araneae</taxon>
        <taxon>Araneomorphae</taxon>
        <taxon>Entelegynae</taxon>
        <taxon>Araneoidea</taxon>
        <taxon>Nephilidae</taxon>
        <taxon>Trichonephila</taxon>
    </lineage>
</organism>
<dbReference type="SMART" id="SM00320">
    <property type="entry name" value="WD40"/>
    <property type="match status" value="5"/>
</dbReference>
<evidence type="ECO:0000256" key="8">
    <source>
        <dbReference type="ARBA" id="ARBA00022692"/>
    </source>
</evidence>
<dbReference type="GO" id="GO:0032936">
    <property type="term" value="C:SREBP-SCAP complex"/>
    <property type="evidence" value="ECO:0007669"/>
    <property type="project" value="TreeGrafter"/>
</dbReference>
<evidence type="ECO:0000256" key="5">
    <source>
        <dbReference type="ARBA" id="ARBA00019541"/>
    </source>
</evidence>
<evidence type="ECO:0000256" key="23">
    <source>
        <dbReference type="SAM" id="Phobius"/>
    </source>
</evidence>